<dbReference type="PROSITE" id="PS00678">
    <property type="entry name" value="WD_REPEATS_1"/>
    <property type="match status" value="5"/>
</dbReference>
<evidence type="ECO:0000256" key="1">
    <source>
        <dbReference type="ARBA" id="ARBA00022574"/>
    </source>
</evidence>
<dbReference type="InterPro" id="IPR020472">
    <property type="entry name" value="WD40_PAC1"/>
</dbReference>
<dbReference type="Gene3D" id="3.40.50.300">
    <property type="entry name" value="P-loop containing nucleotide triphosphate hydrolases"/>
    <property type="match status" value="1"/>
</dbReference>
<comment type="caution">
    <text evidence="6">The sequence shown here is derived from an EMBL/GenBank/DDBJ whole genome shotgun (WGS) entry which is preliminary data.</text>
</comment>
<dbReference type="SUPFAM" id="SSF52540">
    <property type="entry name" value="P-loop containing nucleoside triphosphate hydrolases"/>
    <property type="match status" value="1"/>
</dbReference>
<dbReference type="InterPro" id="IPR015943">
    <property type="entry name" value="WD40/YVTN_repeat-like_dom_sf"/>
</dbReference>
<dbReference type="PANTHER" id="PTHR19848:SF8">
    <property type="entry name" value="F-BOX AND WD REPEAT DOMAIN CONTAINING 7"/>
    <property type="match status" value="1"/>
</dbReference>
<dbReference type="AlphaFoldDB" id="A0A286UDA7"/>
<dbReference type="Pfam" id="PF24883">
    <property type="entry name" value="NPHP3_N"/>
    <property type="match status" value="1"/>
</dbReference>
<feature type="repeat" description="WD" evidence="3">
    <location>
        <begin position="1011"/>
        <end position="1055"/>
    </location>
</feature>
<dbReference type="CDD" id="cd00200">
    <property type="entry name" value="WD40"/>
    <property type="match status" value="1"/>
</dbReference>
<dbReference type="InterPro" id="IPR027417">
    <property type="entry name" value="P-loop_NTPase"/>
</dbReference>
<evidence type="ECO:0000313" key="7">
    <source>
        <dbReference type="Proteomes" id="UP000217199"/>
    </source>
</evidence>
<evidence type="ECO:0000256" key="4">
    <source>
        <dbReference type="SAM" id="SignalP"/>
    </source>
</evidence>
<dbReference type="EMBL" id="NBII01000007">
    <property type="protein sequence ID" value="PAV17573.1"/>
    <property type="molecule type" value="Genomic_DNA"/>
</dbReference>
<evidence type="ECO:0000256" key="3">
    <source>
        <dbReference type="PROSITE-ProRule" id="PRU00221"/>
    </source>
</evidence>
<dbReference type="InterPro" id="IPR056884">
    <property type="entry name" value="NPHP3-like_N"/>
</dbReference>
<dbReference type="SMART" id="SM00320">
    <property type="entry name" value="WD40"/>
    <property type="match status" value="13"/>
</dbReference>
<keyword evidence="7" id="KW-1185">Reference proteome</keyword>
<evidence type="ECO:0000256" key="2">
    <source>
        <dbReference type="ARBA" id="ARBA00022737"/>
    </source>
</evidence>
<proteinExistence type="predicted"/>
<dbReference type="SUPFAM" id="SSF50978">
    <property type="entry name" value="WD40 repeat-like"/>
    <property type="match status" value="2"/>
</dbReference>
<keyword evidence="1 3" id="KW-0853">WD repeat</keyword>
<dbReference type="InterPro" id="IPR007111">
    <property type="entry name" value="NACHT_NTPase"/>
</dbReference>
<dbReference type="InterPro" id="IPR001680">
    <property type="entry name" value="WD40_rpt"/>
</dbReference>
<feature type="repeat" description="WD" evidence="3">
    <location>
        <begin position="1099"/>
        <end position="1140"/>
    </location>
</feature>
<feature type="signal peptide" evidence="4">
    <location>
        <begin position="1"/>
        <end position="15"/>
    </location>
</feature>
<dbReference type="PROSITE" id="PS50294">
    <property type="entry name" value="WD_REPEATS_REGION"/>
    <property type="match status" value="5"/>
</dbReference>
<organism evidence="6 7">
    <name type="scientific">Pyrrhoderma noxium</name>
    <dbReference type="NCBI Taxonomy" id="2282107"/>
    <lineage>
        <taxon>Eukaryota</taxon>
        <taxon>Fungi</taxon>
        <taxon>Dikarya</taxon>
        <taxon>Basidiomycota</taxon>
        <taxon>Agaricomycotina</taxon>
        <taxon>Agaricomycetes</taxon>
        <taxon>Hymenochaetales</taxon>
        <taxon>Hymenochaetaceae</taxon>
        <taxon>Pyrrhoderma</taxon>
    </lineage>
</organism>
<feature type="chain" id="PRO_5013877638" evidence="4">
    <location>
        <begin position="16"/>
        <end position="1179"/>
    </location>
</feature>
<dbReference type="PANTHER" id="PTHR19848">
    <property type="entry name" value="WD40 REPEAT PROTEIN"/>
    <property type="match status" value="1"/>
</dbReference>
<dbReference type="InterPro" id="IPR019775">
    <property type="entry name" value="WD40_repeat_CS"/>
</dbReference>
<dbReference type="PROSITE" id="PS50082">
    <property type="entry name" value="WD_REPEATS_2"/>
    <property type="match status" value="5"/>
</dbReference>
<dbReference type="PROSITE" id="PS50837">
    <property type="entry name" value="NACHT"/>
    <property type="match status" value="1"/>
</dbReference>
<dbReference type="Gene3D" id="2.130.10.10">
    <property type="entry name" value="YVTN repeat-like/Quinoprotein amine dehydrogenase"/>
    <property type="match status" value="4"/>
</dbReference>
<sequence>MPFRLFAFLSNLTFGTYNDVTGNQTNTTFNAQKINIFNQHSNAHEAHLTEEKIESPEFSGNDRPHCLEDTRKQTLQSIDEWVNAEGYPNVLLLIGAAGTGKSTIATTVAGRYQRSKQLGCHIFFLRGSSDPGNVLESIAYSLAVYSQIVAEYLVKQIEGSGDLGPSNLKTKFDILLRDTLSAVAANVDSSILIILDALDECGTPETRQSLIKVLQHGLPSLPSNFRFLVTTRPEGDLLPFISLSPLRVHTIELDRKVEENRLDVYTYIKHELEDLKLSTIFVIPQDWRWDEGVQSLADSADGLFIWASTAIKFISENKPGRFRRLKNLVENGNTLDLNELYATILKNSFKWDKEVEDTFVEIFSFILFNKSPLSDETIDGILGINTTSEVLMYLQSLVIYEPGKSIKIRHASFYDYLVSCKKMPWYIDADKQKAYITSKCLERMGDLLRYNICNIPSSFVFNTDVPDIDNLVTRYISPFLKYTCCNWAHHLQDVSYSQELCCQLRSFVYKRLLFWFEVLSLTSTFSDRVGPALLFAIDWIGSNDPELSYFLRDAYRQASTYLEPISKSVLQIYTSLLPLTKEESPMSIHYSKYANDAFRVEYIGRKPRNACIKTIQVEKECIRTNFLLFSPDGTRVLSHLKQDVCVWDATSGERIIGPLTGDDKSRVLSAAFLHGGRYIVDIRENGIIRKWDVLTSSLVWRRVMGEGQIDWRQMESAVFSPDRKSIVFGDNQGSIQVWDVDTVERDGSPLEGHTSHISCLSFSSDGRYLASGSKDTTVMIWDLNKRLARTGPLRSHTGGVTAVDFSKVGNTIISGSEDGNIYIWDVNSGKELRKIICENEVFTVTYSPDGLFILAGGEEWMSMWNVVDAMAAQKVFQVHGLICRTSFSPDGSRFVSGSDHFSTTYNKIQIWDASWSVEGTKTMSEEQQGMITSISLSPGGKFIASGSDDGQNTGSICLWNALTGELVKKVELGCRVESVSFSPINDQFIAFSSWYGTVELWYVMNDVFVTIGNHWDRVTSIAFSPSGGKYMCVASAGKDKKIRIWNVKRRKLVVGPLIGHDDKVTSIAYSPDGTRLVSGSCDKTVRIWNSETGQLLSTLSGHYGDVNSVAYSFDGSRIVSGSFDRTIIVWDTQSGQIICGPINAADHVESVCFSQDGKQILSGSQDNTTLCYQVLRWDN</sequence>
<dbReference type="SMART" id="SM00382">
    <property type="entry name" value="AAA"/>
    <property type="match status" value="1"/>
</dbReference>
<feature type="domain" description="NACHT" evidence="5">
    <location>
        <begin position="89"/>
        <end position="233"/>
    </location>
</feature>
<dbReference type="Pfam" id="PF00400">
    <property type="entry name" value="WD40"/>
    <property type="match status" value="8"/>
</dbReference>
<feature type="repeat" description="WD" evidence="3">
    <location>
        <begin position="750"/>
        <end position="784"/>
    </location>
</feature>
<protein>
    <submittedName>
        <fullName evidence="6">Nucleotide-binding-oligomerization-domain like receptor</fullName>
    </submittedName>
</protein>
<keyword evidence="4" id="KW-0732">Signal</keyword>
<evidence type="ECO:0000259" key="5">
    <source>
        <dbReference type="PROSITE" id="PS50837"/>
    </source>
</evidence>
<dbReference type="STRING" id="2282107.A0A286UDA7"/>
<name>A0A286UDA7_9AGAM</name>
<gene>
    <name evidence="6" type="ORF">PNOK_0763800</name>
</gene>
<accession>A0A286UDA7</accession>
<dbReference type="InParanoid" id="A0A286UDA7"/>
<dbReference type="InterPro" id="IPR003593">
    <property type="entry name" value="AAA+_ATPase"/>
</dbReference>
<reference evidence="6 7" key="1">
    <citation type="journal article" date="2017" name="Mol. Ecol.">
        <title>Comparative and population genomic landscape of Phellinus noxius: A hypervariable fungus causing root rot in trees.</title>
        <authorList>
            <person name="Chung C.L."/>
            <person name="Lee T.J."/>
            <person name="Akiba M."/>
            <person name="Lee H.H."/>
            <person name="Kuo T.H."/>
            <person name="Liu D."/>
            <person name="Ke H.M."/>
            <person name="Yokoi T."/>
            <person name="Roa M.B."/>
            <person name="Lu M.J."/>
            <person name="Chang Y.Y."/>
            <person name="Ann P.J."/>
            <person name="Tsai J.N."/>
            <person name="Chen C.Y."/>
            <person name="Tzean S.S."/>
            <person name="Ota Y."/>
            <person name="Hattori T."/>
            <person name="Sahashi N."/>
            <person name="Liou R.F."/>
            <person name="Kikuchi T."/>
            <person name="Tsai I.J."/>
        </authorList>
    </citation>
    <scope>NUCLEOTIDE SEQUENCE [LARGE SCALE GENOMIC DNA]</scope>
    <source>
        <strain evidence="6 7">FFPRI411160</strain>
    </source>
</reference>
<keyword evidence="2" id="KW-0677">Repeat</keyword>
<evidence type="ECO:0000313" key="6">
    <source>
        <dbReference type="EMBL" id="PAV17573.1"/>
    </source>
</evidence>
<keyword evidence="6" id="KW-0675">Receptor</keyword>
<dbReference type="PRINTS" id="PR00320">
    <property type="entry name" value="GPROTEINBRPT"/>
</dbReference>
<dbReference type="Proteomes" id="UP000217199">
    <property type="component" value="Unassembled WGS sequence"/>
</dbReference>
<dbReference type="InterPro" id="IPR036322">
    <property type="entry name" value="WD40_repeat_dom_sf"/>
</dbReference>
<feature type="repeat" description="WD" evidence="3">
    <location>
        <begin position="793"/>
        <end position="834"/>
    </location>
</feature>
<dbReference type="OrthoDB" id="3018344at2759"/>
<feature type="repeat" description="WD" evidence="3">
    <location>
        <begin position="1057"/>
        <end position="1098"/>
    </location>
</feature>